<evidence type="ECO:0000256" key="1">
    <source>
        <dbReference type="SAM" id="MobiDB-lite"/>
    </source>
</evidence>
<dbReference type="PROSITE" id="PS51257">
    <property type="entry name" value="PROKAR_LIPOPROTEIN"/>
    <property type="match status" value="1"/>
</dbReference>
<feature type="signal peptide" evidence="2">
    <location>
        <begin position="1"/>
        <end position="20"/>
    </location>
</feature>
<gene>
    <name evidence="3" type="ORF">WCD74_00740</name>
</gene>
<feature type="region of interest" description="Disordered" evidence="1">
    <location>
        <begin position="27"/>
        <end position="49"/>
    </location>
</feature>
<organism evidence="3 4">
    <name type="scientific">Actinomycetospora aurantiaca</name>
    <dbReference type="NCBI Taxonomy" id="3129233"/>
    <lineage>
        <taxon>Bacteria</taxon>
        <taxon>Bacillati</taxon>
        <taxon>Actinomycetota</taxon>
        <taxon>Actinomycetes</taxon>
        <taxon>Pseudonocardiales</taxon>
        <taxon>Pseudonocardiaceae</taxon>
        <taxon>Actinomycetospora</taxon>
    </lineage>
</organism>
<dbReference type="PROSITE" id="PS51318">
    <property type="entry name" value="TAT"/>
    <property type="match status" value="1"/>
</dbReference>
<accession>A0ABU8MG38</accession>
<dbReference type="InterPro" id="IPR006311">
    <property type="entry name" value="TAT_signal"/>
</dbReference>
<feature type="chain" id="PRO_5046669851" evidence="2">
    <location>
        <begin position="21"/>
        <end position="232"/>
    </location>
</feature>
<dbReference type="NCBIfam" id="TIGR01409">
    <property type="entry name" value="TAT_signal_seq"/>
    <property type="match status" value="1"/>
</dbReference>
<evidence type="ECO:0000256" key="2">
    <source>
        <dbReference type="SAM" id="SignalP"/>
    </source>
</evidence>
<dbReference type="Proteomes" id="UP001385809">
    <property type="component" value="Unassembled WGS sequence"/>
</dbReference>
<name>A0ABU8MG38_9PSEU</name>
<keyword evidence="2" id="KW-0732">Signal</keyword>
<dbReference type="RefSeq" id="WP_337692894.1">
    <property type="nucleotide sequence ID" value="NZ_JBBEGN010000001.1"/>
</dbReference>
<dbReference type="EMBL" id="JBBEGN010000001">
    <property type="protein sequence ID" value="MEJ2866269.1"/>
    <property type="molecule type" value="Genomic_DNA"/>
</dbReference>
<proteinExistence type="predicted"/>
<dbReference type="InterPro" id="IPR019546">
    <property type="entry name" value="TAT_signal_bac_arc"/>
</dbReference>
<reference evidence="3 4" key="1">
    <citation type="submission" date="2024-03" db="EMBL/GenBank/DDBJ databases">
        <title>Actinomycetospora sp. OC33-EN08, a novel actinomycete isolated from wild orchid (Aerides multiflora).</title>
        <authorList>
            <person name="Suriyachadkun C."/>
        </authorList>
    </citation>
    <scope>NUCLEOTIDE SEQUENCE [LARGE SCALE GENOMIC DNA]</scope>
    <source>
        <strain evidence="3 4">OC33-EN08</strain>
    </source>
</reference>
<protein>
    <submittedName>
        <fullName evidence="3">Twin-arginine translocation signal domain-containing protein</fullName>
    </submittedName>
</protein>
<comment type="caution">
    <text evidence="3">The sequence shown here is derived from an EMBL/GenBank/DDBJ whole genome shotgun (WGS) entry which is preliminary data.</text>
</comment>
<keyword evidence="4" id="KW-1185">Reference proteome</keyword>
<evidence type="ECO:0000313" key="3">
    <source>
        <dbReference type="EMBL" id="MEJ2866269.1"/>
    </source>
</evidence>
<evidence type="ECO:0000313" key="4">
    <source>
        <dbReference type="Proteomes" id="UP001385809"/>
    </source>
</evidence>
<sequence length="232" mass="23741">MNRRTFLGLSAAAVAAGAAACSTEVRSMPTAARTDQAPTGPALRTDWSRHPVGPLPATGDEGVPLEVTNLGVPATPDVRTGGAVGNLDGAGAVYLTQPLGRPVRTIGARFALGPGDPTAASLCLATWTARPVSDTNCHFVIGATRWIFGVARGTTLTPLRNGPLDLPQDGSPHQVSIDLDGGPSVVIHLPDGTTATVTDPAVADVRGTIPGWEFFSLRPGGPVVTLVESWAS</sequence>